<reference evidence="6 7" key="1">
    <citation type="submission" date="2019-06" db="EMBL/GenBank/DDBJ databases">
        <title>Taxogenomics and systematics of the genus Pantoea.</title>
        <authorList>
            <person name="Tambong J.T."/>
        </authorList>
    </citation>
    <scope>NUCLEOTIDE SEQUENCE [LARGE SCALE GENOMIC DNA]</scope>
    <source>
        <strain evidence="6 7">LMG 24197</strain>
    </source>
</reference>
<protein>
    <submittedName>
        <fullName evidence="6">LysR family transcriptional regulator</fullName>
    </submittedName>
</protein>
<gene>
    <name evidence="6" type="ORF">FJW02_02665</name>
</gene>
<dbReference type="PROSITE" id="PS50931">
    <property type="entry name" value="HTH_LYSR"/>
    <property type="match status" value="1"/>
</dbReference>
<evidence type="ECO:0000313" key="7">
    <source>
        <dbReference type="Proteomes" id="UP000315469"/>
    </source>
</evidence>
<dbReference type="PANTHER" id="PTHR30579">
    <property type="entry name" value="TRANSCRIPTIONAL REGULATOR"/>
    <property type="match status" value="1"/>
</dbReference>
<proteinExistence type="inferred from homology"/>
<evidence type="ECO:0000256" key="1">
    <source>
        <dbReference type="ARBA" id="ARBA00009437"/>
    </source>
</evidence>
<sequence>MNKLPESLDMDALRSFVAGIDAGSFALAAQHLCRSTSAVSAQLKKLEQQCGTALVLKKGRHLQLTRSGEQLMSYARRLLSLNDEALRAVKGEALQGEIRIGMQEDFGEALMPAILGAFNRQHPEVRLTARVDRNQPLHTALARHELDLALLWQAEQQTGTQLIGQCPLAWIQHPAFDLAGFLWRGEALPLVAFDAPCVMRTRATQALDKAGIPWRIVFTSHSLSGIWAAVQAGLGITLRTRAGMPEKLVTESDRLPQPGYLGIALARSDQGNDPARMLLEHLITEAALPFVQRQRPD</sequence>
<evidence type="ECO:0000313" key="6">
    <source>
        <dbReference type="EMBL" id="TPV42738.1"/>
    </source>
</evidence>
<evidence type="ECO:0000259" key="5">
    <source>
        <dbReference type="PROSITE" id="PS50931"/>
    </source>
</evidence>
<evidence type="ECO:0000256" key="2">
    <source>
        <dbReference type="ARBA" id="ARBA00023015"/>
    </source>
</evidence>
<evidence type="ECO:0000256" key="4">
    <source>
        <dbReference type="ARBA" id="ARBA00023163"/>
    </source>
</evidence>
<dbReference type="GeneID" id="90523087"/>
<evidence type="ECO:0000256" key="3">
    <source>
        <dbReference type="ARBA" id="ARBA00023125"/>
    </source>
</evidence>
<name>A0ABY2ZT28_9GAMM</name>
<keyword evidence="4" id="KW-0804">Transcription</keyword>
<keyword evidence="2" id="KW-0805">Transcription regulation</keyword>
<dbReference type="Gene3D" id="3.40.190.10">
    <property type="entry name" value="Periplasmic binding protein-like II"/>
    <property type="match status" value="2"/>
</dbReference>
<dbReference type="InterPro" id="IPR036390">
    <property type="entry name" value="WH_DNA-bd_sf"/>
</dbReference>
<dbReference type="InterPro" id="IPR050176">
    <property type="entry name" value="LTTR"/>
</dbReference>
<comment type="similarity">
    <text evidence="1">Belongs to the LysR transcriptional regulatory family.</text>
</comment>
<accession>A0ABY2ZT28</accession>
<dbReference type="EMBL" id="VHJB01000028">
    <property type="protein sequence ID" value="TPV42738.1"/>
    <property type="molecule type" value="Genomic_DNA"/>
</dbReference>
<dbReference type="InterPro" id="IPR036388">
    <property type="entry name" value="WH-like_DNA-bd_sf"/>
</dbReference>
<dbReference type="InterPro" id="IPR000847">
    <property type="entry name" value="LysR_HTH_N"/>
</dbReference>
<dbReference type="SUPFAM" id="SSF46785">
    <property type="entry name" value="Winged helix' DNA-binding domain"/>
    <property type="match status" value="1"/>
</dbReference>
<dbReference type="RefSeq" id="WP_105099610.1">
    <property type="nucleotide sequence ID" value="NZ_CP045721.1"/>
</dbReference>
<dbReference type="Pfam" id="PF03466">
    <property type="entry name" value="LysR_substrate"/>
    <property type="match status" value="1"/>
</dbReference>
<dbReference type="Proteomes" id="UP000315469">
    <property type="component" value="Unassembled WGS sequence"/>
</dbReference>
<dbReference type="InterPro" id="IPR005119">
    <property type="entry name" value="LysR_subst-bd"/>
</dbReference>
<dbReference type="PANTHER" id="PTHR30579:SF7">
    <property type="entry name" value="HTH-TYPE TRANSCRIPTIONAL REGULATOR LRHA-RELATED"/>
    <property type="match status" value="1"/>
</dbReference>
<keyword evidence="3" id="KW-0238">DNA-binding</keyword>
<comment type="caution">
    <text evidence="6">The sequence shown here is derived from an EMBL/GenBank/DDBJ whole genome shotgun (WGS) entry which is preliminary data.</text>
</comment>
<keyword evidence="7" id="KW-1185">Reference proteome</keyword>
<dbReference type="Gene3D" id="1.10.10.10">
    <property type="entry name" value="Winged helix-like DNA-binding domain superfamily/Winged helix DNA-binding domain"/>
    <property type="match status" value="1"/>
</dbReference>
<dbReference type="Pfam" id="PF00126">
    <property type="entry name" value="HTH_1"/>
    <property type="match status" value="1"/>
</dbReference>
<organism evidence="6 7">
    <name type="scientific">Pantoea eucalypti</name>
    <dbReference type="NCBI Taxonomy" id="470933"/>
    <lineage>
        <taxon>Bacteria</taxon>
        <taxon>Pseudomonadati</taxon>
        <taxon>Pseudomonadota</taxon>
        <taxon>Gammaproteobacteria</taxon>
        <taxon>Enterobacterales</taxon>
        <taxon>Erwiniaceae</taxon>
        <taxon>Pantoea</taxon>
    </lineage>
</organism>
<dbReference type="SUPFAM" id="SSF53850">
    <property type="entry name" value="Periplasmic binding protein-like II"/>
    <property type="match status" value="1"/>
</dbReference>
<feature type="domain" description="HTH lysR-type" evidence="5">
    <location>
        <begin position="8"/>
        <end position="65"/>
    </location>
</feature>